<proteinExistence type="predicted"/>
<sequence>MNLAKVSALVKWRGRLKKKGVVVGDGDEGTEEIDGDSSDADSVKERSGIGHASTRAEDAEEAEAISVIHGMRAARSVGLEKVVVLTDCRRLVRAYELYSNDLSWEALTLAPDMLGLASCFSDFRFCHISRSLNFEAHALVARGPLFPAVSIFEPLEANLFVNDVTCSLLEVGDTRPVKPAKFAPIFSSIVPGMDEVQLYTIIHFGGDIVRPKIGLIVSYVGGSTKFIVLRAHSSYEDFVTVLEETSEIRREDCLSTTKDTGSGKGLPTTKAGGPLRHNSFPLHEPEYWGYPETNGRRLNPRRFGPLVDNDDVPQSNDSFKTIHTNVLPSNELSIPQSNVHHSNEPMLTNAPQSNNFFQTISTNVPLSNEPKLTNVHLSIKPEPIIGQTEPSGKFAEFIICVFEPQPEQVKDLVDFQFKSAAYTEDPYDFSKEFNISDLNRDRFELKNHIRAYVVINKFNLEHVLSNEYKIVMRGSFEYAYQILMSYFAEVRYGVTYTNHVESWNNIILKVRDLHIHVFIEELRRIYSRMSYTYWKEAEKSQARLTPWASNHCSFSLRFSIMVTSRRPTTSVQIEVSLEPGQLTELRANLDAKIEKRAELELQLTKDRELREKELDAERQARLRALKRHEDQLIIMQTAFEALQNT</sequence>
<feature type="region of interest" description="Disordered" evidence="2">
    <location>
        <begin position="255"/>
        <end position="277"/>
    </location>
</feature>
<accession>A0A7J7N1S7</accession>
<feature type="coiled-coil region" evidence="1">
    <location>
        <begin position="582"/>
        <end position="645"/>
    </location>
</feature>
<evidence type="ECO:0000256" key="1">
    <source>
        <dbReference type="SAM" id="Coils"/>
    </source>
</evidence>
<evidence type="ECO:0000313" key="4">
    <source>
        <dbReference type="EMBL" id="KAF6161004.1"/>
    </source>
</evidence>
<gene>
    <name evidence="4" type="ORF">GIB67_007645</name>
</gene>
<organism evidence="4 5">
    <name type="scientific">Kingdonia uniflora</name>
    <dbReference type="NCBI Taxonomy" id="39325"/>
    <lineage>
        <taxon>Eukaryota</taxon>
        <taxon>Viridiplantae</taxon>
        <taxon>Streptophyta</taxon>
        <taxon>Embryophyta</taxon>
        <taxon>Tracheophyta</taxon>
        <taxon>Spermatophyta</taxon>
        <taxon>Magnoliopsida</taxon>
        <taxon>Ranunculales</taxon>
        <taxon>Circaeasteraceae</taxon>
        <taxon>Kingdonia</taxon>
    </lineage>
</organism>
<feature type="compositionally biased region" description="Acidic residues" evidence="2">
    <location>
        <begin position="27"/>
        <end position="39"/>
    </location>
</feature>
<protein>
    <recommendedName>
        <fullName evidence="3">RNase H type-1 domain-containing protein</fullName>
    </recommendedName>
</protein>
<dbReference type="EMBL" id="JACGCM010001144">
    <property type="protein sequence ID" value="KAF6161004.1"/>
    <property type="molecule type" value="Genomic_DNA"/>
</dbReference>
<comment type="caution">
    <text evidence="4">The sequence shown here is derived from an EMBL/GenBank/DDBJ whole genome shotgun (WGS) entry which is preliminary data.</text>
</comment>
<evidence type="ECO:0000256" key="2">
    <source>
        <dbReference type="SAM" id="MobiDB-lite"/>
    </source>
</evidence>
<dbReference type="InterPro" id="IPR002156">
    <property type="entry name" value="RNaseH_domain"/>
</dbReference>
<dbReference type="GO" id="GO:0003676">
    <property type="term" value="F:nucleic acid binding"/>
    <property type="evidence" value="ECO:0007669"/>
    <property type="project" value="InterPro"/>
</dbReference>
<evidence type="ECO:0000259" key="3">
    <source>
        <dbReference type="Pfam" id="PF13456"/>
    </source>
</evidence>
<dbReference type="Proteomes" id="UP000541444">
    <property type="component" value="Unassembled WGS sequence"/>
</dbReference>
<feature type="domain" description="RNase H type-1" evidence="3">
    <location>
        <begin position="51"/>
        <end position="142"/>
    </location>
</feature>
<feature type="region of interest" description="Disordered" evidence="2">
    <location>
        <begin position="27"/>
        <end position="55"/>
    </location>
</feature>
<dbReference type="PANTHER" id="PTHR47074">
    <property type="entry name" value="BNAC02G40300D PROTEIN"/>
    <property type="match status" value="1"/>
</dbReference>
<dbReference type="GO" id="GO:0004523">
    <property type="term" value="F:RNA-DNA hybrid ribonuclease activity"/>
    <property type="evidence" value="ECO:0007669"/>
    <property type="project" value="InterPro"/>
</dbReference>
<dbReference type="InterPro" id="IPR036397">
    <property type="entry name" value="RNaseH_sf"/>
</dbReference>
<keyword evidence="1" id="KW-0175">Coiled coil</keyword>
<keyword evidence="5" id="KW-1185">Reference proteome</keyword>
<dbReference type="AlphaFoldDB" id="A0A7J7N1S7"/>
<dbReference type="PANTHER" id="PTHR47074:SF11">
    <property type="entry name" value="REVERSE TRANSCRIPTASE-LIKE PROTEIN"/>
    <property type="match status" value="1"/>
</dbReference>
<name>A0A7J7N1S7_9MAGN</name>
<dbReference type="Pfam" id="PF13456">
    <property type="entry name" value="RVT_3"/>
    <property type="match status" value="1"/>
</dbReference>
<reference evidence="4 5" key="1">
    <citation type="journal article" date="2020" name="IScience">
        <title>Genome Sequencing of the Endangered Kingdonia uniflora (Circaeasteraceae, Ranunculales) Reveals Potential Mechanisms of Evolutionary Specialization.</title>
        <authorList>
            <person name="Sun Y."/>
            <person name="Deng T."/>
            <person name="Zhang A."/>
            <person name="Moore M.J."/>
            <person name="Landis J.B."/>
            <person name="Lin N."/>
            <person name="Zhang H."/>
            <person name="Zhang X."/>
            <person name="Huang J."/>
            <person name="Zhang X."/>
            <person name="Sun H."/>
            <person name="Wang H."/>
        </authorList>
    </citation>
    <scope>NUCLEOTIDE SEQUENCE [LARGE SCALE GENOMIC DNA]</scope>
    <source>
        <strain evidence="4">TB1705</strain>
        <tissue evidence="4">Leaf</tissue>
    </source>
</reference>
<dbReference type="Gene3D" id="3.30.420.10">
    <property type="entry name" value="Ribonuclease H-like superfamily/Ribonuclease H"/>
    <property type="match status" value="1"/>
</dbReference>
<evidence type="ECO:0000313" key="5">
    <source>
        <dbReference type="Proteomes" id="UP000541444"/>
    </source>
</evidence>
<dbReference type="InterPro" id="IPR052929">
    <property type="entry name" value="RNase_H-like_EbsB-rel"/>
</dbReference>